<dbReference type="RefSeq" id="WP_157803161.1">
    <property type="nucleotide sequence ID" value="NZ_PGET01000001.1"/>
</dbReference>
<comment type="caution">
    <text evidence="1">The sequence shown here is derived from an EMBL/GenBank/DDBJ whole genome shotgun (WGS) entry which is preliminary data.</text>
</comment>
<accession>A0A2M8Z6X6</accession>
<evidence type="ECO:0000313" key="1">
    <source>
        <dbReference type="EMBL" id="PJJ29205.1"/>
    </source>
</evidence>
<dbReference type="Proteomes" id="UP000231092">
    <property type="component" value="Unassembled WGS sequence"/>
</dbReference>
<evidence type="ECO:0000313" key="2">
    <source>
        <dbReference type="Proteomes" id="UP000231092"/>
    </source>
</evidence>
<dbReference type="EMBL" id="PGET01000001">
    <property type="protein sequence ID" value="PJJ29205.1"/>
    <property type="molecule type" value="Genomic_DNA"/>
</dbReference>
<name>A0A2M8Z6X6_9FIRM</name>
<organism evidence="1 2">
    <name type="scientific">[Clostridium] celerecrescens 18A</name>
    <dbReference type="NCBI Taxonomy" id="1286362"/>
    <lineage>
        <taxon>Bacteria</taxon>
        <taxon>Bacillati</taxon>
        <taxon>Bacillota</taxon>
        <taxon>Clostridia</taxon>
        <taxon>Lachnospirales</taxon>
        <taxon>Lachnospiraceae</taxon>
        <taxon>Lacrimispora</taxon>
    </lineage>
</organism>
<dbReference type="AlphaFoldDB" id="A0A2M8Z6X6"/>
<gene>
    <name evidence="1" type="ORF">H171_2743</name>
</gene>
<reference evidence="1 2" key="1">
    <citation type="submission" date="2017-11" db="EMBL/GenBank/DDBJ databases">
        <title>Understudied soil microbes with underappreciated capabilities: Untangling the Clostridium saccharolyticum group.</title>
        <authorList>
            <person name="Leschine S."/>
        </authorList>
    </citation>
    <scope>NUCLEOTIDE SEQUENCE [LARGE SCALE GENOMIC DNA]</scope>
    <source>
        <strain evidence="1 2">18A</strain>
    </source>
</reference>
<sequence length="50" mass="5683">MEPTEKDIVIEKIKEMPAEQVVKVRIFIAGLEAGENINSKSEIEKGRKQK</sequence>
<dbReference type="OrthoDB" id="2066307at2"/>
<proteinExistence type="predicted"/>
<protein>
    <submittedName>
        <fullName evidence="1">Uncharacterized protein</fullName>
    </submittedName>
</protein>